<organism evidence="2 3">
    <name type="scientific">candidate division WWE3 bacterium RIFOXYA2_FULL_46_9</name>
    <dbReference type="NCBI Taxonomy" id="1802636"/>
    <lineage>
        <taxon>Bacteria</taxon>
        <taxon>Katanobacteria</taxon>
    </lineage>
</organism>
<dbReference type="AlphaFoldDB" id="A0A1F4W2T5"/>
<evidence type="ECO:0000256" key="1">
    <source>
        <dbReference type="SAM" id="Phobius"/>
    </source>
</evidence>
<evidence type="ECO:0000313" key="3">
    <source>
        <dbReference type="Proteomes" id="UP000176614"/>
    </source>
</evidence>
<proteinExistence type="predicted"/>
<feature type="transmembrane region" description="Helical" evidence="1">
    <location>
        <begin position="12"/>
        <end position="30"/>
    </location>
</feature>
<comment type="caution">
    <text evidence="2">The sequence shown here is derived from an EMBL/GenBank/DDBJ whole genome shotgun (WGS) entry which is preliminary data.</text>
</comment>
<protein>
    <submittedName>
        <fullName evidence="2">Uncharacterized protein</fullName>
    </submittedName>
</protein>
<evidence type="ECO:0000313" key="2">
    <source>
        <dbReference type="EMBL" id="OGC63701.1"/>
    </source>
</evidence>
<feature type="transmembrane region" description="Helical" evidence="1">
    <location>
        <begin position="45"/>
        <end position="65"/>
    </location>
</feature>
<sequence length="70" mass="7890">MGKAPIIKIDDRIMWLAVPVMFFVFVIFLADQVFRGFTGKSLGEMPALVQATVHLITLALAYKIVRMIVH</sequence>
<dbReference type="EMBL" id="MEVT01000004">
    <property type="protein sequence ID" value="OGC63701.1"/>
    <property type="molecule type" value="Genomic_DNA"/>
</dbReference>
<accession>A0A1F4W2T5</accession>
<keyword evidence="1" id="KW-1133">Transmembrane helix</keyword>
<keyword evidence="1" id="KW-0812">Transmembrane</keyword>
<name>A0A1F4W2T5_UNCKA</name>
<reference evidence="2 3" key="1">
    <citation type="journal article" date="2016" name="Nat. Commun.">
        <title>Thousands of microbial genomes shed light on interconnected biogeochemical processes in an aquifer system.</title>
        <authorList>
            <person name="Anantharaman K."/>
            <person name="Brown C.T."/>
            <person name="Hug L.A."/>
            <person name="Sharon I."/>
            <person name="Castelle C.J."/>
            <person name="Probst A.J."/>
            <person name="Thomas B.C."/>
            <person name="Singh A."/>
            <person name="Wilkins M.J."/>
            <person name="Karaoz U."/>
            <person name="Brodie E.L."/>
            <person name="Williams K.H."/>
            <person name="Hubbard S.S."/>
            <person name="Banfield J.F."/>
        </authorList>
    </citation>
    <scope>NUCLEOTIDE SEQUENCE [LARGE SCALE GENOMIC DNA]</scope>
</reference>
<gene>
    <name evidence="2" type="ORF">A2264_04970</name>
</gene>
<dbReference type="Proteomes" id="UP000176614">
    <property type="component" value="Unassembled WGS sequence"/>
</dbReference>
<keyword evidence="1" id="KW-0472">Membrane</keyword>